<keyword evidence="3" id="KW-0804">Transcription</keyword>
<accession>A0A2S4RQ32</accession>
<reference evidence="5 6" key="1">
    <citation type="submission" date="2018-01" db="EMBL/GenBank/DDBJ databases">
        <title>Complete genome sequences of 14 Citrobacter spp. isolated from plant in Canada.</title>
        <authorList>
            <person name="Bhandare S.G."/>
            <person name="Colavecchio A."/>
            <person name="Jeukens J."/>
            <person name="Emond-Rheault J.-G."/>
            <person name="Freschi L."/>
            <person name="Hamel J."/>
            <person name="Kukavica-Ibrulj I."/>
            <person name="Levesque R."/>
            <person name="Goodridge L."/>
        </authorList>
    </citation>
    <scope>NUCLEOTIDE SEQUENCE [LARGE SCALE GENOMIC DNA]</scope>
    <source>
        <strain evidence="5 6">S1285</strain>
    </source>
</reference>
<evidence type="ECO:0000256" key="2">
    <source>
        <dbReference type="ARBA" id="ARBA00023125"/>
    </source>
</evidence>
<dbReference type="PRINTS" id="PR00032">
    <property type="entry name" value="HTHARAC"/>
</dbReference>
<dbReference type="GO" id="GO:0043565">
    <property type="term" value="F:sequence-specific DNA binding"/>
    <property type="evidence" value="ECO:0007669"/>
    <property type="project" value="InterPro"/>
</dbReference>
<comment type="caution">
    <text evidence="5">The sequence shown here is derived from an EMBL/GenBank/DDBJ whole genome shotgun (WGS) entry which is preliminary data.</text>
</comment>
<dbReference type="InterPro" id="IPR020449">
    <property type="entry name" value="Tscrpt_reg_AraC-type_HTH"/>
</dbReference>
<dbReference type="SUPFAM" id="SSF46689">
    <property type="entry name" value="Homeodomain-like"/>
    <property type="match status" value="1"/>
</dbReference>
<dbReference type="Proteomes" id="UP000237003">
    <property type="component" value="Unassembled WGS sequence"/>
</dbReference>
<dbReference type="InterPro" id="IPR018060">
    <property type="entry name" value="HTH_AraC"/>
</dbReference>
<dbReference type="Gene3D" id="1.10.10.60">
    <property type="entry name" value="Homeodomain-like"/>
    <property type="match status" value="1"/>
</dbReference>
<dbReference type="RefSeq" id="WP_103776764.1">
    <property type="nucleotide sequence ID" value="NZ_PQLX01000020.1"/>
</dbReference>
<dbReference type="OrthoDB" id="9783876at2"/>
<dbReference type="PROSITE" id="PS01124">
    <property type="entry name" value="HTH_ARAC_FAMILY_2"/>
    <property type="match status" value="1"/>
</dbReference>
<dbReference type="EMBL" id="PQLX01000020">
    <property type="protein sequence ID" value="POU59115.1"/>
    <property type="molecule type" value="Genomic_DNA"/>
</dbReference>
<dbReference type="Pfam" id="PF12833">
    <property type="entry name" value="HTH_18"/>
    <property type="match status" value="1"/>
</dbReference>
<organism evidence="5 6">
    <name type="scientific">Citrobacter amalonaticus</name>
    <dbReference type="NCBI Taxonomy" id="35703"/>
    <lineage>
        <taxon>Bacteria</taxon>
        <taxon>Pseudomonadati</taxon>
        <taxon>Pseudomonadota</taxon>
        <taxon>Gammaproteobacteria</taxon>
        <taxon>Enterobacterales</taxon>
        <taxon>Enterobacteriaceae</taxon>
        <taxon>Citrobacter</taxon>
    </lineage>
</organism>
<dbReference type="PANTHER" id="PTHR11019:SF159">
    <property type="entry name" value="TRANSCRIPTIONAL REGULATOR-RELATED"/>
    <property type="match status" value="1"/>
</dbReference>
<keyword evidence="1" id="KW-0805">Transcription regulation</keyword>
<gene>
    <name evidence="5" type="ORF">C3430_26945</name>
</gene>
<proteinExistence type="predicted"/>
<name>A0A2S4RQ32_CITAM</name>
<dbReference type="Pfam" id="PF12852">
    <property type="entry name" value="Cupin_6"/>
    <property type="match status" value="1"/>
</dbReference>
<dbReference type="InterPro" id="IPR018062">
    <property type="entry name" value="HTH_AraC-typ_CS"/>
</dbReference>
<dbReference type="AlphaFoldDB" id="A0A2S4RQ32"/>
<evidence type="ECO:0000256" key="1">
    <source>
        <dbReference type="ARBA" id="ARBA00023015"/>
    </source>
</evidence>
<dbReference type="GO" id="GO:0003700">
    <property type="term" value="F:DNA-binding transcription factor activity"/>
    <property type="evidence" value="ECO:0007669"/>
    <property type="project" value="InterPro"/>
</dbReference>
<keyword evidence="2" id="KW-0238">DNA-binding</keyword>
<dbReference type="SMART" id="SM00342">
    <property type="entry name" value="HTH_ARAC"/>
    <property type="match status" value="1"/>
</dbReference>
<dbReference type="PROSITE" id="PS00041">
    <property type="entry name" value="HTH_ARAC_FAMILY_1"/>
    <property type="match status" value="1"/>
</dbReference>
<dbReference type="PANTHER" id="PTHR11019">
    <property type="entry name" value="HTH-TYPE TRANSCRIPTIONAL REGULATOR NIMR"/>
    <property type="match status" value="1"/>
</dbReference>
<dbReference type="InterPro" id="IPR032783">
    <property type="entry name" value="AraC_lig"/>
</dbReference>
<evidence type="ECO:0000313" key="6">
    <source>
        <dbReference type="Proteomes" id="UP000237003"/>
    </source>
</evidence>
<evidence type="ECO:0000259" key="4">
    <source>
        <dbReference type="PROSITE" id="PS01124"/>
    </source>
</evidence>
<evidence type="ECO:0000313" key="5">
    <source>
        <dbReference type="EMBL" id="POU59115.1"/>
    </source>
</evidence>
<protein>
    <recommendedName>
        <fullName evidence="4">HTH araC/xylS-type domain-containing protein</fullName>
    </recommendedName>
</protein>
<evidence type="ECO:0000256" key="3">
    <source>
        <dbReference type="ARBA" id="ARBA00023163"/>
    </source>
</evidence>
<sequence length="300" mass="34209">MDIKIWLAQQSQSATSIFHMGRYCEEWKATTHHTGKPSFHLVLDGKCWLQLGSNRETIPLSRGDIVFFFSDLPFYLVSSQDRRPEDLPKKTMRPLNKPTENDIALLCGFLHPRTNESELLFALMPEYLLITHDMQVNKKLRHLFELVKIECLSSDESSELAVTRLTDLLLVYVIEQVMDYHLVDVNLLQAAQSNPLTELLIQIIHSPAEEWSIERMAGIVNMSRSTFIRKVHTVTGYAPNELVLRLRINVAVNLLRRGYPIDDIALQVGYASSSGFYKAFRKVTDVTPAEFARMLTASAA</sequence>
<dbReference type="InterPro" id="IPR009057">
    <property type="entry name" value="Homeodomain-like_sf"/>
</dbReference>
<feature type="domain" description="HTH araC/xylS-type" evidence="4">
    <location>
        <begin position="198"/>
        <end position="294"/>
    </location>
</feature>